<feature type="active site" description="Proton acceptor" evidence="6">
    <location>
        <position position="34"/>
    </location>
</feature>
<evidence type="ECO:0000256" key="4">
    <source>
        <dbReference type="ARBA" id="ARBA00023277"/>
    </source>
</evidence>
<keyword evidence="9" id="KW-0732">Signal</keyword>
<evidence type="ECO:0000256" key="2">
    <source>
        <dbReference type="ARBA" id="ARBA00022651"/>
    </source>
</evidence>
<accession>A0A6L6PWW7</accession>
<sequence>MLKKSALATAVAGLALCAPATAGNPLFSDIFTADPAALVDNNRVYLYVGHDEAKPEDKDYVLKEWRVYSSCDMKNWKAHGAPLNVQTFAWAKADAWAADITKRNGKYYFYATVEHKDKPGKAIGVAVSDSPTGPFKDARGSAIITNDMTKETDIAWDDIDPAVFTDKNGQAYLYWGNQVLKYVKLKPNMIEFEGPIRTVAVPHFTEASYLHRRGNTYYLSWSRHFPEETVYSTGPSATGPWTYRGLIMEKNANVNTIHHAIVDFNGKSYIFYHNAKLPGGAEFRRSVAVEELHYNADGTIRFVPQTDEGPAGNPAPGCQG</sequence>
<dbReference type="GO" id="GO:0004553">
    <property type="term" value="F:hydrolase activity, hydrolyzing O-glycosyl compounds"/>
    <property type="evidence" value="ECO:0007669"/>
    <property type="project" value="InterPro"/>
</dbReference>
<feature type="chain" id="PRO_5026769810" evidence="9">
    <location>
        <begin position="23"/>
        <end position="320"/>
    </location>
</feature>
<dbReference type="GO" id="GO:0045493">
    <property type="term" value="P:xylan catabolic process"/>
    <property type="evidence" value="ECO:0007669"/>
    <property type="project" value="UniProtKB-KW"/>
</dbReference>
<keyword evidence="3 8" id="KW-0378">Hydrolase</keyword>
<keyword evidence="2" id="KW-0858">Xylan degradation</keyword>
<dbReference type="InterPro" id="IPR006710">
    <property type="entry name" value="Glyco_hydro_43"/>
</dbReference>
<dbReference type="AlphaFoldDB" id="A0A6L6PWW7"/>
<dbReference type="PANTHER" id="PTHR43772">
    <property type="entry name" value="ENDO-1,4-BETA-XYLANASE"/>
    <property type="match status" value="1"/>
</dbReference>
<evidence type="ECO:0000256" key="3">
    <source>
        <dbReference type="ARBA" id="ARBA00022801"/>
    </source>
</evidence>
<evidence type="ECO:0000256" key="7">
    <source>
        <dbReference type="PIRSR" id="PIRSR606710-2"/>
    </source>
</evidence>
<evidence type="ECO:0000256" key="6">
    <source>
        <dbReference type="PIRSR" id="PIRSR606710-1"/>
    </source>
</evidence>
<dbReference type="Gene3D" id="2.115.10.20">
    <property type="entry name" value="Glycosyl hydrolase domain, family 43"/>
    <property type="match status" value="1"/>
</dbReference>
<comment type="similarity">
    <text evidence="1 8">Belongs to the glycosyl hydrolase 43 family.</text>
</comment>
<keyword evidence="11" id="KW-1185">Reference proteome</keyword>
<feature type="active site" description="Proton donor" evidence="6">
    <location>
        <position position="206"/>
    </location>
</feature>
<keyword evidence="5 8" id="KW-0326">Glycosidase</keyword>
<dbReference type="RefSeq" id="WP_155437876.1">
    <property type="nucleotide sequence ID" value="NZ_WNLA01000002.1"/>
</dbReference>
<evidence type="ECO:0000256" key="1">
    <source>
        <dbReference type="ARBA" id="ARBA00009865"/>
    </source>
</evidence>
<evidence type="ECO:0000313" key="11">
    <source>
        <dbReference type="Proteomes" id="UP000484015"/>
    </source>
</evidence>
<dbReference type="SUPFAM" id="SSF75005">
    <property type="entry name" value="Arabinanase/levansucrase/invertase"/>
    <property type="match status" value="1"/>
</dbReference>
<feature type="site" description="Important for catalytic activity, responsible for pKa modulation of the active site Glu and correct orientation of both the proton donor and substrate" evidence="7">
    <location>
        <position position="160"/>
    </location>
</feature>
<dbReference type="CDD" id="cd18618">
    <property type="entry name" value="GH43_Xsa43E-like"/>
    <property type="match status" value="1"/>
</dbReference>
<reference evidence="10 11" key="1">
    <citation type="submission" date="2019-11" db="EMBL/GenBank/DDBJ databases">
        <title>Type strains purchased from KCTC, JCM and DSMZ.</title>
        <authorList>
            <person name="Lu H."/>
        </authorList>
    </citation>
    <scope>NUCLEOTIDE SEQUENCE [LARGE SCALE GENOMIC DNA]</scope>
    <source>
        <strain evidence="10 11">KCTC 42409</strain>
    </source>
</reference>
<dbReference type="InterPro" id="IPR052176">
    <property type="entry name" value="Glycosyl_Hydrlase_43_Enz"/>
</dbReference>
<proteinExistence type="inferred from homology"/>
<evidence type="ECO:0000256" key="8">
    <source>
        <dbReference type="RuleBase" id="RU361187"/>
    </source>
</evidence>
<evidence type="ECO:0000256" key="9">
    <source>
        <dbReference type="SAM" id="SignalP"/>
    </source>
</evidence>
<name>A0A6L6PWW7_9BURK</name>
<gene>
    <name evidence="10" type="ORF">GM668_05135</name>
</gene>
<comment type="caution">
    <text evidence="10">The sequence shown here is derived from an EMBL/GenBank/DDBJ whole genome shotgun (WGS) entry which is preliminary data.</text>
</comment>
<dbReference type="EMBL" id="WNLA01000002">
    <property type="protein sequence ID" value="MTW01468.1"/>
    <property type="molecule type" value="Genomic_DNA"/>
</dbReference>
<dbReference type="Pfam" id="PF04616">
    <property type="entry name" value="Glyco_hydro_43"/>
    <property type="match status" value="1"/>
</dbReference>
<dbReference type="InterPro" id="IPR023296">
    <property type="entry name" value="Glyco_hydro_beta-prop_sf"/>
</dbReference>
<keyword evidence="4" id="KW-0119">Carbohydrate metabolism</keyword>
<protein>
    <submittedName>
        <fullName evidence="10">Family 43 glycosylhydrolase</fullName>
    </submittedName>
</protein>
<dbReference type="OrthoDB" id="9760116at2"/>
<dbReference type="Proteomes" id="UP000484015">
    <property type="component" value="Unassembled WGS sequence"/>
</dbReference>
<evidence type="ECO:0000256" key="5">
    <source>
        <dbReference type="ARBA" id="ARBA00023295"/>
    </source>
</evidence>
<dbReference type="PANTHER" id="PTHR43772:SF2">
    <property type="entry name" value="PUTATIVE (AFU_ORTHOLOGUE AFUA_2G04480)-RELATED"/>
    <property type="match status" value="1"/>
</dbReference>
<evidence type="ECO:0000313" key="10">
    <source>
        <dbReference type="EMBL" id="MTW01468.1"/>
    </source>
</evidence>
<keyword evidence="2" id="KW-0624">Polysaccharide degradation</keyword>
<feature type="signal peptide" evidence="9">
    <location>
        <begin position="1"/>
        <end position="22"/>
    </location>
</feature>
<organism evidence="10 11">
    <name type="scientific">Pseudoduganella ginsengisoli</name>
    <dbReference type="NCBI Taxonomy" id="1462440"/>
    <lineage>
        <taxon>Bacteria</taxon>
        <taxon>Pseudomonadati</taxon>
        <taxon>Pseudomonadota</taxon>
        <taxon>Betaproteobacteria</taxon>
        <taxon>Burkholderiales</taxon>
        <taxon>Oxalobacteraceae</taxon>
        <taxon>Telluria group</taxon>
        <taxon>Pseudoduganella</taxon>
    </lineage>
</organism>